<reference evidence="2" key="1">
    <citation type="submission" date="2017-02" db="EMBL/GenBank/DDBJ databases">
        <authorList>
            <person name="Daims H."/>
        </authorList>
    </citation>
    <scope>NUCLEOTIDE SEQUENCE [LARGE SCALE GENOMIC DNA]</scope>
</reference>
<protein>
    <submittedName>
        <fullName evidence="1">Uncharacterized protein</fullName>
    </submittedName>
</protein>
<accession>A0A1R4GYI7</accession>
<gene>
    <name evidence="1" type="ORF">CRENPOLYSF1_10024</name>
</gene>
<evidence type="ECO:0000313" key="2">
    <source>
        <dbReference type="Proteomes" id="UP000195667"/>
    </source>
</evidence>
<evidence type="ECO:0000313" key="1">
    <source>
        <dbReference type="EMBL" id="SJM89002.1"/>
    </source>
</evidence>
<keyword evidence="2" id="KW-1185">Reference proteome</keyword>
<dbReference type="EMBL" id="FUKI01000001">
    <property type="protein sequence ID" value="SJM89002.1"/>
    <property type="molecule type" value="Genomic_DNA"/>
</dbReference>
<sequence length="78" mass="9032">MSARNYQDDFLVYCEKSALLRLIRVQALNYFRKKLIVLVELFGYPLKAGQFQVKPFVVSVSNHDRLNRPPFGTLRANG</sequence>
<name>A0A1R4GYI7_9GAMM</name>
<organism evidence="1 2">
    <name type="scientific">Crenothrix polyspora</name>
    <dbReference type="NCBI Taxonomy" id="360316"/>
    <lineage>
        <taxon>Bacteria</taxon>
        <taxon>Pseudomonadati</taxon>
        <taxon>Pseudomonadota</taxon>
        <taxon>Gammaproteobacteria</taxon>
        <taxon>Methylococcales</taxon>
        <taxon>Crenotrichaceae</taxon>
        <taxon>Crenothrix</taxon>
    </lineage>
</organism>
<dbReference type="Proteomes" id="UP000195667">
    <property type="component" value="Unassembled WGS sequence"/>
</dbReference>
<dbReference type="AlphaFoldDB" id="A0A1R4GYI7"/>
<proteinExistence type="predicted"/>